<dbReference type="STRING" id="1344416.A0A139A571"/>
<keyword evidence="6" id="KW-1185">Reference proteome</keyword>
<evidence type="ECO:0000256" key="4">
    <source>
        <dbReference type="ARBA" id="ARBA00022927"/>
    </source>
</evidence>
<name>A0A139A571_GONPJ</name>
<keyword evidence="3" id="KW-0967">Endosome</keyword>
<accession>A0A139A571</accession>
<dbReference type="GO" id="GO:0044877">
    <property type="term" value="F:protein-containing complex binding"/>
    <property type="evidence" value="ECO:0007669"/>
    <property type="project" value="TreeGrafter"/>
</dbReference>
<evidence type="ECO:0000313" key="6">
    <source>
        <dbReference type="Proteomes" id="UP000070544"/>
    </source>
</evidence>
<dbReference type="InterPro" id="IPR037206">
    <property type="entry name" value="VPS28_C_sf"/>
</dbReference>
<reference evidence="5 6" key="1">
    <citation type="journal article" date="2015" name="Genome Biol. Evol.">
        <title>Phylogenomic analyses indicate that early fungi evolved digesting cell walls of algal ancestors of land plants.</title>
        <authorList>
            <person name="Chang Y."/>
            <person name="Wang S."/>
            <person name="Sekimoto S."/>
            <person name="Aerts A.L."/>
            <person name="Choi C."/>
            <person name="Clum A."/>
            <person name="LaButti K.M."/>
            <person name="Lindquist E.A."/>
            <person name="Yee Ngan C."/>
            <person name="Ohm R.A."/>
            <person name="Salamov A.A."/>
            <person name="Grigoriev I.V."/>
            <person name="Spatafora J.W."/>
            <person name="Berbee M.L."/>
        </authorList>
    </citation>
    <scope>NUCLEOTIDE SEQUENCE [LARGE SCALE GENOMIC DNA]</scope>
    <source>
        <strain evidence="5 6">JEL478</strain>
    </source>
</reference>
<dbReference type="EMBL" id="KQ965799">
    <property type="protein sequence ID" value="KXS11645.1"/>
    <property type="molecule type" value="Genomic_DNA"/>
</dbReference>
<dbReference type="Proteomes" id="UP000070544">
    <property type="component" value="Unassembled WGS sequence"/>
</dbReference>
<keyword evidence="4" id="KW-0653">Protein transport</keyword>
<dbReference type="OrthoDB" id="2671at2759"/>
<comment type="subcellular location">
    <subcellularLocation>
        <location evidence="1">Endosome</location>
    </subcellularLocation>
</comment>
<evidence type="ECO:0008006" key="7">
    <source>
        <dbReference type="Google" id="ProtNLM"/>
    </source>
</evidence>
<dbReference type="OMA" id="NAREREX"/>
<organism evidence="5 6">
    <name type="scientific">Gonapodya prolifera (strain JEL478)</name>
    <name type="common">Monoblepharis prolifera</name>
    <dbReference type="NCBI Taxonomy" id="1344416"/>
    <lineage>
        <taxon>Eukaryota</taxon>
        <taxon>Fungi</taxon>
        <taxon>Fungi incertae sedis</taxon>
        <taxon>Chytridiomycota</taxon>
        <taxon>Chytridiomycota incertae sedis</taxon>
        <taxon>Monoblepharidomycetes</taxon>
        <taxon>Monoblepharidales</taxon>
        <taxon>Gonapodyaceae</taxon>
        <taxon>Gonapodya</taxon>
    </lineage>
</organism>
<dbReference type="InterPro" id="IPR038358">
    <property type="entry name" value="VPS28_N_sf"/>
</dbReference>
<gene>
    <name evidence="5" type="ORF">M427DRAFT_60503</name>
</gene>
<dbReference type="GO" id="GO:0043328">
    <property type="term" value="P:protein transport to vacuole involved in ubiquitin-dependent protein catabolic process via the multivesicular body sorting pathway"/>
    <property type="evidence" value="ECO:0007669"/>
    <property type="project" value="TreeGrafter"/>
</dbReference>
<dbReference type="SUPFAM" id="SSF140427">
    <property type="entry name" value="VPS28 C-terminal domain-like"/>
    <property type="match status" value="1"/>
</dbReference>
<dbReference type="InterPro" id="IPR007143">
    <property type="entry name" value="Vps28"/>
</dbReference>
<evidence type="ECO:0000256" key="1">
    <source>
        <dbReference type="ARBA" id="ARBA00004177"/>
    </source>
</evidence>
<protein>
    <recommendedName>
        <fullName evidence="7">Vacuolar protein sorting-associated protein 28</fullName>
    </recommendedName>
</protein>
<evidence type="ECO:0000256" key="2">
    <source>
        <dbReference type="ARBA" id="ARBA00022448"/>
    </source>
</evidence>
<keyword evidence="2" id="KW-0813">Transport</keyword>
<proteinExistence type="predicted"/>
<dbReference type="GO" id="GO:0000813">
    <property type="term" value="C:ESCRT I complex"/>
    <property type="evidence" value="ECO:0007669"/>
    <property type="project" value="InterPro"/>
</dbReference>
<dbReference type="Pfam" id="PF03997">
    <property type="entry name" value="VPS28"/>
    <property type="match status" value="1"/>
</dbReference>
<dbReference type="SUPFAM" id="SSF140111">
    <property type="entry name" value="Endosomal sorting complex assembly domain"/>
    <property type="match status" value="1"/>
</dbReference>
<dbReference type="InterPro" id="IPR037202">
    <property type="entry name" value="ESCRT_assembly_dom"/>
</dbReference>
<dbReference type="PANTHER" id="PTHR12937">
    <property type="entry name" value="VACUOLAR PROTEIN SORTING 28, ISOFORM 2 VPS28"/>
    <property type="match status" value="1"/>
</dbReference>
<dbReference type="Gene3D" id="1.20.1440.200">
    <property type="match status" value="1"/>
</dbReference>
<evidence type="ECO:0000256" key="3">
    <source>
        <dbReference type="ARBA" id="ARBA00022753"/>
    </source>
</evidence>
<dbReference type="PANTHER" id="PTHR12937:SF0">
    <property type="entry name" value="VACUOLAR PROTEIN SORTING-ASSOCIATED PROTEIN 28 HOMOLOG"/>
    <property type="match status" value="1"/>
</dbReference>
<sequence>MAVNPNGTPPVRPVITGADFAYLSTMSNLYSILVSLNFLEVAFASGTIESQDYASECRKLLQQHHMAMPILTRGEDEERYLDRFTTTWNIDGLTYARNRIRTGEPQGTNVEPTVQRKPLVPPEVVMDVTKAILTAKDAVNVGQLDKQALHPVLATIAKLIKRFKVFPDSDGNFASLKRWLIKLNRLSGDLTHEEGQQLHADLDDLEHAFRLAAMGS</sequence>
<evidence type="ECO:0000313" key="5">
    <source>
        <dbReference type="EMBL" id="KXS11645.1"/>
    </source>
</evidence>
<dbReference type="Gene3D" id="1.20.120.1130">
    <property type="match status" value="1"/>
</dbReference>
<dbReference type="AlphaFoldDB" id="A0A139A571"/>